<dbReference type="GO" id="GO:0016829">
    <property type="term" value="F:lyase activity"/>
    <property type="evidence" value="ECO:0007669"/>
    <property type="project" value="InterPro"/>
</dbReference>
<dbReference type="RefSeq" id="WP_062953929.1">
    <property type="nucleotide sequence ID" value="NZ_JPWB01000008.1"/>
</dbReference>
<comment type="similarity">
    <text evidence="2">Belongs to the threonine aldolase family.</text>
</comment>
<reference evidence="6 7" key="1">
    <citation type="submission" date="2014-07" db="EMBL/GenBank/DDBJ databases">
        <title>Draft genome sequence of Thalassospira profundimaris R8-17.</title>
        <authorList>
            <person name="Lai Q."/>
            <person name="Shao Z."/>
        </authorList>
    </citation>
    <scope>NUCLEOTIDE SEQUENCE [LARGE SCALE GENOMIC DNA]</scope>
    <source>
        <strain evidence="6 7">R8-17</strain>
    </source>
</reference>
<gene>
    <name evidence="6" type="ORF">TH6_17050</name>
</gene>
<proteinExistence type="inferred from homology"/>
<comment type="caution">
    <text evidence="6">The sequence shown here is derived from an EMBL/GenBank/DDBJ whole genome shotgun (WGS) entry which is preliminary data.</text>
</comment>
<sequence length="340" mass="36407">MNFSSDNITPICPEILAAIAAESDADALPYGADDKSRQLDEAFSTLFGIDVCVVPVATGTAANVIGLSGLVSPFGGVVCHHHAHINVTESTGVAFYGGGAKLLGMDGPSAKIEADALDAYLNKHVSNGMHSVDPECVAITQSTEFGTIYSVDEIQAIGSVCQKHDMRLFMDGARFANAAAALDCHPSEITWKAGVDVLSFGATKNGALAVDAIILFDPELRRKTEQNRKRGGHLFSKHRYLAAQLLAYLEDDLWLRNARHANAAAQALAKSLSTMGAKPAFVPQGNELFIHMTNVLAEKLRAAGIVFRPWPSLGPDAYRFVCAWNSPIEMIKALPETIDQ</sequence>
<evidence type="ECO:0000256" key="4">
    <source>
        <dbReference type="ARBA" id="ARBA00022898"/>
    </source>
</evidence>
<dbReference type="PANTHER" id="PTHR48097">
    <property type="entry name" value="L-THREONINE ALDOLASE-RELATED"/>
    <property type="match status" value="1"/>
</dbReference>
<name>A0A367V4R6_9PROT</name>
<accession>A0A367V4R6</accession>
<dbReference type="Gene3D" id="3.90.1150.10">
    <property type="entry name" value="Aspartate Aminotransferase, domain 1"/>
    <property type="match status" value="1"/>
</dbReference>
<dbReference type="InterPro" id="IPR015421">
    <property type="entry name" value="PyrdxlP-dep_Trfase_major"/>
</dbReference>
<dbReference type="SUPFAM" id="SSF53383">
    <property type="entry name" value="PLP-dependent transferases"/>
    <property type="match status" value="1"/>
</dbReference>
<comment type="cofactor">
    <cofactor evidence="1">
        <name>pyridoxal 5'-phosphate</name>
        <dbReference type="ChEBI" id="CHEBI:597326"/>
    </cofactor>
</comment>
<dbReference type="Proteomes" id="UP000253061">
    <property type="component" value="Unassembled WGS sequence"/>
</dbReference>
<dbReference type="InterPro" id="IPR015422">
    <property type="entry name" value="PyrdxlP-dep_Trfase_small"/>
</dbReference>
<dbReference type="Pfam" id="PF01212">
    <property type="entry name" value="Beta_elim_lyase"/>
    <property type="match status" value="1"/>
</dbReference>
<evidence type="ECO:0000256" key="2">
    <source>
        <dbReference type="ARBA" id="ARBA00006966"/>
    </source>
</evidence>
<evidence type="ECO:0000259" key="5">
    <source>
        <dbReference type="Pfam" id="PF01212"/>
    </source>
</evidence>
<evidence type="ECO:0000256" key="3">
    <source>
        <dbReference type="ARBA" id="ARBA00011881"/>
    </source>
</evidence>
<feature type="domain" description="Aromatic amino acid beta-eliminating lyase/threonine aldolase" evidence="5">
    <location>
        <begin position="3"/>
        <end position="292"/>
    </location>
</feature>
<dbReference type="AlphaFoldDB" id="A0A367V4R6"/>
<dbReference type="Gene3D" id="3.40.640.10">
    <property type="entry name" value="Type I PLP-dependent aspartate aminotransferase-like (Major domain)"/>
    <property type="match status" value="1"/>
</dbReference>
<comment type="subunit">
    <text evidence="3">Homotetramer.</text>
</comment>
<evidence type="ECO:0000313" key="6">
    <source>
        <dbReference type="EMBL" id="RCK20184.1"/>
    </source>
</evidence>
<dbReference type="InterPro" id="IPR001597">
    <property type="entry name" value="ArAA_b-elim_lyase/Thr_aldolase"/>
</dbReference>
<dbReference type="InterPro" id="IPR015424">
    <property type="entry name" value="PyrdxlP-dep_Trfase"/>
</dbReference>
<protein>
    <submittedName>
        <fullName evidence="6">Threonine aldolase</fullName>
    </submittedName>
</protein>
<evidence type="ECO:0000256" key="1">
    <source>
        <dbReference type="ARBA" id="ARBA00001933"/>
    </source>
</evidence>
<keyword evidence="4" id="KW-0663">Pyridoxal phosphate</keyword>
<organism evidence="6 7">
    <name type="scientific">Thalassospira profundimaris</name>
    <dbReference type="NCBI Taxonomy" id="502049"/>
    <lineage>
        <taxon>Bacteria</taxon>
        <taxon>Pseudomonadati</taxon>
        <taxon>Pseudomonadota</taxon>
        <taxon>Alphaproteobacteria</taxon>
        <taxon>Rhodospirillales</taxon>
        <taxon>Thalassospiraceae</taxon>
        <taxon>Thalassospira</taxon>
    </lineage>
</organism>
<dbReference type="PANTHER" id="PTHR48097:SF5">
    <property type="entry name" value="LOW SPECIFICITY L-THREONINE ALDOLASE"/>
    <property type="match status" value="1"/>
</dbReference>
<dbReference type="EMBL" id="JPWB01000008">
    <property type="protein sequence ID" value="RCK20184.1"/>
    <property type="molecule type" value="Genomic_DNA"/>
</dbReference>
<evidence type="ECO:0000313" key="7">
    <source>
        <dbReference type="Proteomes" id="UP000253061"/>
    </source>
</evidence>
<dbReference type="GO" id="GO:0006520">
    <property type="term" value="P:amino acid metabolic process"/>
    <property type="evidence" value="ECO:0007669"/>
    <property type="project" value="InterPro"/>
</dbReference>